<dbReference type="EMBL" id="CAMTCP010000011">
    <property type="protein sequence ID" value="CAI3539623.1"/>
    <property type="molecule type" value="Genomic_DNA"/>
</dbReference>
<gene>
    <name evidence="1" type="ORF">CNEO2_100110</name>
</gene>
<evidence type="ECO:0000313" key="2">
    <source>
        <dbReference type="Proteomes" id="UP001189143"/>
    </source>
</evidence>
<dbReference type="RefSeq" id="WP_316373046.1">
    <property type="nucleotide sequence ID" value="NZ_CAMRXC010000251.1"/>
</dbReference>
<dbReference type="AlphaFoldDB" id="A0AAD1YA06"/>
<dbReference type="InterPro" id="IPR038559">
    <property type="entry name" value="XkdN-like_sf"/>
</dbReference>
<evidence type="ECO:0008006" key="3">
    <source>
        <dbReference type="Google" id="ProtNLM"/>
    </source>
</evidence>
<accession>A0AAD1YA06</accession>
<reference evidence="1" key="1">
    <citation type="submission" date="2022-10" db="EMBL/GenBank/DDBJ databases">
        <authorList>
            <person name="Aires J."/>
            <person name="Mesa V."/>
        </authorList>
    </citation>
    <scope>NUCLEOTIDE SEQUENCE</scope>
    <source>
        <strain evidence="1">Clostridium neonatale JD116</strain>
    </source>
</reference>
<dbReference type="Pfam" id="PF08890">
    <property type="entry name" value="Phage_TAC_5"/>
    <property type="match status" value="1"/>
</dbReference>
<protein>
    <recommendedName>
        <fullName evidence="3">Phage XkdN-like protein</fullName>
    </recommendedName>
</protein>
<dbReference type="InterPro" id="IPR014986">
    <property type="entry name" value="XkdN-like"/>
</dbReference>
<proteinExistence type="predicted"/>
<name>A0AAD1YA06_9CLOT</name>
<sequence>MKKINEEENKVLEMKENDIINALIGEREIPTATVIVTLDAKKGIRIPIVLKGLSRKRMDFLRKSCTKKNKLDGAEYDAAVIVEATTNFDWNNPKLLEEANVSDARQYVLRKLLAGEINILIDKILELSGYGSELEEADAIKNSSAEEE</sequence>
<evidence type="ECO:0000313" key="1">
    <source>
        <dbReference type="EMBL" id="CAI3539623.1"/>
    </source>
</evidence>
<organism evidence="1 2">
    <name type="scientific">Clostridium neonatale</name>
    <dbReference type="NCBI Taxonomy" id="137838"/>
    <lineage>
        <taxon>Bacteria</taxon>
        <taxon>Bacillati</taxon>
        <taxon>Bacillota</taxon>
        <taxon>Clostridia</taxon>
        <taxon>Eubacteriales</taxon>
        <taxon>Clostridiaceae</taxon>
        <taxon>Clostridium</taxon>
    </lineage>
</organism>
<comment type="caution">
    <text evidence="1">The sequence shown here is derived from an EMBL/GenBank/DDBJ whole genome shotgun (WGS) entry which is preliminary data.</text>
</comment>
<dbReference type="Gene3D" id="3.30.2220.30">
    <property type="match status" value="1"/>
</dbReference>
<dbReference type="Proteomes" id="UP001189143">
    <property type="component" value="Unassembled WGS sequence"/>
</dbReference>